<dbReference type="GO" id="GO:0045271">
    <property type="term" value="C:respiratory chain complex I"/>
    <property type="evidence" value="ECO:0007669"/>
    <property type="project" value="InterPro"/>
</dbReference>
<reference evidence="18" key="3">
    <citation type="submission" date="2025-09" db="UniProtKB">
        <authorList>
            <consortium name="Ensembl"/>
        </authorList>
    </citation>
    <scope>IDENTIFICATION</scope>
</reference>
<accession>A0A670IN44</accession>
<evidence type="ECO:0000256" key="13">
    <source>
        <dbReference type="ARBA" id="ARBA00023128"/>
    </source>
</evidence>
<comment type="similarity">
    <text evidence="3">Belongs to the complex I NDUFA3 subunit family.</text>
</comment>
<keyword evidence="7" id="KW-0679">Respiratory chain</keyword>
<keyword evidence="19" id="KW-1185">Reference proteome</keyword>
<evidence type="ECO:0000256" key="1">
    <source>
        <dbReference type="ARBA" id="ARBA00003195"/>
    </source>
</evidence>
<evidence type="ECO:0000256" key="5">
    <source>
        <dbReference type="ARBA" id="ARBA00016391"/>
    </source>
</evidence>
<evidence type="ECO:0000256" key="11">
    <source>
        <dbReference type="ARBA" id="ARBA00022989"/>
    </source>
</evidence>
<dbReference type="PANTHER" id="PTHR15221">
    <property type="entry name" value="NADH DEHYDROGENASE [UBIQUINONE] 1 ALPHA SUBCOMPLEX SUBUNIT 3"/>
    <property type="match status" value="1"/>
</dbReference>
<dbReference type="GO" id="GO:0005743">
    <property type="term" value="C:mitochondrial inner membrane"/>
    <property type="evidence" value="ECO:0007669"/>
    <property type="project" value="UniProtKB-SubCell"/>
</dbReference>
<keyword evidence="8" id="KW-0812">Transmembrane</keyword>
<keyword evidence="13" id="KW-0496">Mitochondrion</keyword>
<evidence type="ECO:0000256" key="10">
    <source>
        <dbReference type="ARBA" id="ARBA00022982"/>
    </source>
</evidence>
<keyword evidence="17" id="KW-0732">Signal</keyword>
<dbReference type="PANTHER" id="PTHR15221:SF0">
    <property type="entry name" value="NADH DEHYDROGENASE [UBIQUINONE] 1 ALPHA SUBCOMPLEX SUBUNIT 3"/>
    <property type="match status" value="1"/>
</dbReference>
<dbReference type="InterPro" id="IPR026626">
    <property type="entry name" value="NDUFA3"/>
</dbReference>
<keyword evidence="10" id="KW-0249">Electron transport</keyword>
<keyword evidence="12" id="KW-0007">Acetylation</keyword>
<evidence type="ECO:0000256" key="9">
    <source>
        <dbReference type="ARBA" id="ARBA00022792"/>
    </source>
</evidence>
<keyword evidence="11" id="KW-1133">Transmembrane helix</keyword>
<dbReference type="Ensembl" id="ENSPMRT00000013566.1">
    <property type="protein sequence ID" value="ENSPMRP00000012702.1"/>
    <property type="gene ID" value="ENSPMRG00000008489.1"/>
</dbReference>
<reference evidence="18" key="2">
    <citation type="submission" date="2025-08" db="UniProtKB">
        <authorList>
            <consortium name="Ensembl"/>
        </authorList>
    </citation>
    <scope>IDENTIFICATION</scope>
</reference>
<evidence type="ECO:0000256" key="15">
    <source>
        <dbReference type="ARBA" id="ARBA00031425"/>
    </source>
</evidence>
<evidence type="ECO:0000256" key="12">
    <source>
        <dbReference type="ARBA" id="ARBA00022990"/>
    </source>
</evidence>
<feature type="signal peptide" evidence="17">
    <location>
        <begin position="1"/>
        <end position="16"/>
    </location>
</feature>
<dbReference type="Proteomes" id="UP000472272">
    <property type="component" value="Chromosome 2"/>
</dbReference>
<name>A0A670IN44_PODMU</name>
<comment type="subunit">
    <text evidence="4">Complex I is composed of 45 different subunits.</text>
</comment>
<evidence type="ECO:0000313" key="19">
    <source>
        <dbReference type="Proteomes" id="UP000472272"/>
    </source>
</evidence>
<evidence type="ECO:0000256" key="2">
    <source>
        <dbReference type="ARBA" id="ARBA00004434"/>
    </source>
</evidence>
<comment type="function">
    <text evidence="1">Accessory subunit of the mitochondrial membrane respiratory chain NADH dehydrogenase (Complex I), that is believed not to be involved in catalysis. Complex I functions in the transfer of electrons from NADH to the respiratory chain. The immediate electron acceptor for the enzyme is believed to be ubiquinone.</text>
</comment>
<dbReference type="AlphaFoldDB" id="A0A670IN44"/>
<evidence type="ECO:0000256" key="4">
    <source>
        <dbReference type="ARBA" id="ARBA00011533"/>
    </source>
</evidence>
<organism evidence="18 19">
    <name type="scientific">Podarcis muralis</name>
    <name type="common">Wall lizard</name>
    <name type="synonym">Lacerta muralis</name>
    <dbReference type="NCBI Taxonomy" id="64176"/>
    <lineage>
        <taxon>Eukaryota</taxon>
        <taxon>Metazoa</taxon>
        <taxon>Chordata</taxon>
        <taxon>Craniata</taxon>
        <taxon>Vertebrata</taxon>
        <taxon>Euteleostomi</taxon>
        <taxon>Lepidosauria</taxon>
        <taxon>Squamata</taxon>
        <taxon>Bifurcata</taxon>
        <taxon>Unidentata</taxon>
        <taxon>Episquamata</taxon>
        <taxon>Laterata</taxon>
        <taxon>Lacertibaenia</taxon>
        <taxon>Lacertidae</taxon>
        <taxon>Podarcis</taxon>
    </lineage>
</organism>
<protein>
    <recommendedName>
        <fullName evidence="5">NADH dehydrogenase [ubiquinone] 1 alpha subcomplex subunit 3</fullName>
    </recommendedName>
    <alternativeName>
        <fullName evidence="15">Complex I-B9</fullName>
    </alternativeName>
    <alternativeName>
        <fullName evidence="16">NADH-ubiquinone oxidoreductase B9 subunit</fullName>
    </alternativeName>
</protein>
<evidence type="ECO:0000256" key="7">
    <source>
        <dbReference type="ARBA" id="ARBA00022660"/>
    </source>
</evidence>
<evidence type="ECO:0000256" key="3">
    <source>
        <dbReference type="ARBA" id="ARBA00008253"/>
    </source>
</evidence>
<reference evidence="18 19" key="1">
    <citation type="journal article" date="2019" name="Proc. Natl. Acad. Sci. U.S.A.">
        <title>Regulatory changes in pterin and carotenoid genes underlie balanced color polymorphisms in the wall lizard.</title>
        <authorList>
            <person name="Andrade P."/>
            <person name="Pinho C."/>
            <person name="Perez I de Lanuza G."/>
            <person name="Afonso S."/>
            <person name="Brejcha J."/>
            <person name="Rubin C.J."/>
            <person name="Wallerman O."/>
            <person name="Pereira P."/>
            <person name="Sabatino S.J."/>
            <person name="Bellati A."/>
            <person name="Pellitteri-Rosa D."/>
            <person name="Bosakova Z."/>
            <person name="Bunikis I."/>
            <person name="Carretero M.A."/>
            <person name="Feiner N."/>
            <person name="Marsik P."/>
            <person name="Pauperio F."/>
            <person name="Salvi D."/>
            <person name="Soler L."/>
            <person name="While G.M."/>
            <person name="Uller T."/>
            <person name="Font E."/>
            <person name="Andersson L."/>
            <person name="Carneiro M."/>
        </authorList>
    </citation>
    <scope>NUCLEOTIDE SEQUENCE</scope>
</reference>
<evidence type="ECO:0000256" key="6">
    <source>
        <dbReference type="ARBA" id="ARBA00022448"/>
    </source>
</evidence>
<evidence type="ECO:0000256" key="14">
    <source>
        <dbReference type="ARBA" id="ARBA00023136"/>
    </source>
</evidence>
<evidence type="ECO:0000256" key="16">
    <source>
        <dbReference type="ARBA" id="ARBA00032035"/>
    </source>
</evidence>
<feature type="chain" id="PRO_5025414026" description="NADH dehydrogenase [ubiquinone] 1 alpha subcomplex subunit 3" evidence="17">
    <location>
        <begin position="17"/>
        <end position="59"/>
    </location>
</feature>
<keyword evidence="14" id="KW-0472">Membrane</keyword>
<comment type="subcellular location">
    <subcellularLocation>
        <location evidence="2">Mitochondrion inner membrane</location>
        <topology evidence="2">Single-pass membrane protein</topology>
    </subcellularLocation>
</comment>
<evidence type="ECO:0000256" key="17">
    <source>
        <dbReference type="SAM" id="SignalP"/>
    </source>
</evidence>
<evidence type="ECO:0000256" key="8">
    <source>
        <dbReference type="ARBA" id="ARBA00022692"/>
    </source>
</evidence>
<keyword evidence="9" id="KW-0999">Mitochondrion inner membrane</keyword>
<proteinExistence type="inferred from homology"/>
<evidence type="ECO:0000313" key="18">
    <source>
        <dbReference type="Ensembl" id="ENSPMRP00000012702.1"/>
    </source>
</evidence>
<keyword evidence="6" id="KW-0813">Transport</keyword>
<sequence length="59" mass="6589">MIALSKMILFLKNACAVINQAVSYTYPVLVKDDGNIPDIPSHSCDKEGPSLEWLKKRLL</sequence>
<dbReference type="Pfam" id="PF14987">
    <property type="entry name" value="NADHdh_A3"/>
    <property type="match status" value="1"/>
</dbReference>